<dbReference type="RefSeq" id="WP_174193329.1">
    <property type="nucleotide sequence ID" value="NZ_JABULH010000002.1"/>
</dbReference>
<keyword evidence="3" id="KW-0804">Transcription</keyword>
<dbReference type="GO" id="GO:0003677">
    <property type="term" value="F:DNA binding"/>
    <property type="evidence" value="ECO:0007669"/>
    <property type="project" value="UniProtKB-KW"/>
</dbReference>
<protein>
    <submittedName>
        <fullName evidence="5">LacI family DNA-binding transcriptional regulator</fullName>
    </submittedName>
</protein>
<evidence type="ECO:0000259" key="4">
    <source>
        <dbReference type="PROSITE" id="PS50932"/>
    </source>
</evidence>
<dbReference type="SUPFAM" id="SSF47413">
    <property type="entry name" value="lambda repressor-like DNA-binding domains"/>
    <property type="match status" value="1"/>
</dbReference>
<dbReference type="Proteomes" id="UP000621447">
    <property type="component" value="Unassembled WGS sequence"/>
</dbReference>
<evidence type="ECO:0000313" key="6">
    <source>
        <dbReference type="Proteomes" id="UP000621447"/>
    </source>
</evidence>
<name>A0ABX2JHH8_9SPHN</name>
<dbReference type="Gene3D" id="3.40.50.2300">
    <property type="match status" value="2"/>
</dbReference>
<dbReference type="PANTHER" id="PTHR30146:SF153">
    <property type="entry name" value="LACTOSE OPERON REPRESSOR"/>
    <property type="match status" value="1"/>
</dbReference>
<comment type="caution">
    <text evidence="5">The sequence shown here is derived from an EMBL/GenBank/DDBJ whole genome shotgun (WGS) entry which is preliminary data.</text>
</comment>
<reference evidence="5 6" key="1">
    <citation type="submission" date="2020-06" db="EMBL/GenBank/DDBJ databases">
        <title>Sphingomonas hominis sp. nov., a member of the Sphingomonas, isolated from the hair of a 22-year-old girl.</title>
        <authorList>
            <person name="Zhang D.-F."/>
            <person name="Cui X.-W."/>
        </authorList>
    </citation>
    <scope>NUCLEOTIDE SEQUENCE [LARGE SCALE GENOMIC DNA]</scope>
    <source>
        <strain evidence="5 6">HHU CXW</strain>
    </source>
</reference>
<organism evidence="5 6">
    <name type="scientific">Sphingomonas hominis</name>
    <dbReference type="NCBI Taxonomy" id="2741495"/>
    <lineage>
        <taxon>Bacteria</taxon>
        <taxon>Pseudomonadati</taxon>
        <taxon>Pseudomonadota</taxon>
        <taxon>Alphaproteobacteria</taxon>
        <taxon>Sphingomonadales</taxon>
        <taxon>Sphingomonadaceae</taxon>
        <taxon>Sphingomonas</taxon>
    </lineage>
</organism>
<dbReference type="CDD" id="cd01545">
    <property type="entry name" value="PBP1_SalR"/>
    <property type="match status" value="1"/>
</dbReference>
<dbReference type="InterPro" id="IPR000843">
    <property type="entry name" value="HTH_LacI"/>
</dbReference>
<keyword evidence="6" id="KW-1185">Reference proteome</keyword>
<evidence type="ECO:0000256" key="2">
    <source>
        <dbReference type="ARBA" id="ARBA00023125"/>
    </source>
</evidence>
<keyword evidence="2 5" id="KW-0238">DNA-binding</keyword>
<dbReference type="Gene3D" id="1.10.260.40">
    <property type="entry name" value="lambda repressor-like DNA-binding domains"/>
    <property type="match status" value="1"/>
</dbReference>
<dbReference type="InterPro" id="IPR028082">
    <property type="entry name" value="Peripla_BP_I"/>
</dbReference>
<dbReference type="InterPro" id="IPR010982">
    <property type="entry name" value="Lambda_DNA-bd_dom_sf"/>
</dbReference>
<dbReference type="PROSITE" id="PS50932">
    <property type="entry name" value="HTH_LACI_2"/>
    <property type="match status" value="1"/>
</dbReference>
<proteinExistence type="predicted"/>
<dbReference type="SUPFAM" id="SSF53822">
    <property type="entry name" value="Periplasmic binding protein-like I"/>
    <property type="match status" value="1"/>
</dbReference>
<dbReference type="EMBL" id="JABULH010000002">
    <property type="protein sequence ID" value="NTS64905.1"/>
    <property type="molecule type" value="Genomic_DNA"/>
</dbReference>
<dbReference type="InterPro" id="IPR046335">
    <property type="entry name" value="LacI/GalR-like_sensor"/>
</dbReference>
<dbReference type="SMART" id="SM00354">
    <property type="entry name" value="HTH_LACI"/>
    <property type="match status" value="1"/>
</dbReference>
<dbReference type="CDD" id="cd01392">
    <property type="entry name" value="HTH_LacI"/>
    <property type="match status" value="1"/>
</dbReference>
<dbReference type="PANTHER" id="PTHR30146">
    <property type="entry name" value="LACI-RELATED TRANSCRIPTIONAL REPRESSOR"/>
    <property type="match status" value="1"/>
</dbReference>
<evidence type="ECO:0000256" key="1">
    <source>
        <dbReference type="ARBA" id="ARBA00023015"/>
    </source>
</evidence>
<gene>
    <name evidence="5" type="ORF">HRV97_06995</name>
</gene>
<dbReference type="Pfam" id="PF13377">
    <property type="entry name" value="Peripla_BP_3"/>
    <property type="match status" value="1"/>
</dbReference>
<dbReference type="Pfam" id="PF00356">
    <property type="entry name" value="LacI"/>
    <property type="match status" value="1"/>
</dbReference>
<accession>A0ABX2JHH8</accession>
<evidence type="ECO:0000313" key="5">
    <source>
        <dbReference type="EMBL" id="NTS64905.1"/>
    </source>
</evidence>
<sequence length="329" mass="35554">MRATIKHVSERAGVSIKTVSRVLNKERYVGAATREKVEEAVRALNFRPSLAARSLAGRRSFQIGLICDNPSPAYVYAMQTGIRDRCEEDGVRMIAQPYDRHSGRLLEEVEALVATSHLDGLILTPPVSDHDDVLDFLKARGIRVVRVSPGSRPEASAAVFIDNRAAAAEVTRHLLSLGHRRIGHIVGQRDFATSAQRREGYLAALAEAGIIPEPELIVQGDYDFASGARAADAMLSLAQPPSAIFAASDDMAAGALAAAHRRGVKVPDALAIAGFGDDPLASYVWPPLTTMRQPVRDLAWNAADLLLAPEETFEQRALPHALMVRDSTG</sequence>
<keyword evidence="1" id="KW-0805">Transcription regulation</keyword>
<evidence type="ECO:0000256" key="3">
    <source>
        <dbReference type="ARBA" id="ARBA00023163"/>
    </source>
</evidence>
<feature type="domain" description="HTH lacI-type" evidence="4">
    <location>
        <begin position="3"/>
        <end position="57"/>
    </location>
</feature>